<name>A0A6P6NII3_CARAU</name>
<dbReference type="InterPro" id="IPR043136">
    <property type="entry name" value="B30.2/SPRY_sf"/>
</dbReference>
<proteinExistence type="predicted"/>
<dbReference type="Gene3D" id="2.60.120.920">
    <property type="match status" value="1"/>
</dbReference>
<dbReference type="GO" id="GO:0005737">
    <property type="term" value="C:cytoplasm"/>
    <property type="evidence" value="ECO:0007669"/>
    <property type="project" value="TreeGrafter"/>
</dbReference>
<dbReference type="KEGG" id="caua:113080450"/>
<dbReference type="GeneID" id="113080450"/>
<accession>A0A6P6NII3</accession>
<dbReference type="InterPro" id="IPR050617">
    <property type="entry name" value="E3_ligase_FN3/SPRY"/>
</dbReference>
<dbReference type="RefSeq" id="XP_026108413.1">
    <property type="nucleotide sequence ID" value="XM_026252628.1"/>
</dbReference>
<keyword evidence="1" id="KW-1185">Reference proteome</keyword>
<dbReference type="PANTHER" id="PTHR24099">
    <property type="entry name" value="E3 UBIQUITIN-PROTEIN LIGASE TRIM36-RELATED"/>
    <property type="match status" value="1"/>
</dbReference>
<protein>
    <submittedName>
        <fullName evidence="2">Cardiomyopathy-associated protein 5-like</fullName>
    </submittedName>
</protein>
<dbReference type="Proteomes" id="UP000515129">
    <property type="component" value="Chromosome 5"/>
</dbReference>
<dbReference type="PANTHER" id="PTHR24099:SF7">
    <property type="entry name" value="CARDIOMYOPATHY-ASSOCIATED PROTEIN 5"/>
    <property type="match status" value="1"/>
</dbReference>
<gene>
    <name evidence="2" type="primary">LOC113080450</name>
</gene>
<evidence type="ECO:0000313" key="2">
    <source>
        <dbReference type="RefSeq" id="XP_026108413.1"/>
    </source>
</evidence>
<sequence length="89" mass="10229">MSSIIDCRFELLHDSVESDIFVMDIPVRICTLLDYSQGQLFFFNAQNGQLLGTFRHAFTRSCHPVVVLEYLGSLELKMTTEVPEFVKHC</sequence>
<dbReference type="SUPFAM" id="SSF49899">
    <property type="entry name" value="Concanavalin A-like lectins/glucanases"/>
    <property type="match status" value="1"/>
</dbReference>
<dbReference type="OrthoDB" id="6232067at2759"/>
<organism evidence="1 2">
    <name type="scientific">Carassius auratus</name>
    <name type="common">Goldfish</name>
    <dbReference type="NCBI Taxonomy" id="7957"/>
    <lineage>
        <taxon>Eukaryota</taxon>
        <taxon>Metazoa</taxon>
        <taxon>Chordata</taxon>
        <taxon>Craniata</taxon>
        <taxon>Vertebrata</taxon>
        <taxon>Euteleostomi</taxon>
        <taxon>Actinopterygii</taxon>
        <taxon>Neopterygii</taxon>
        <taxon>Teleostei</taxon>
        <taxon>Ostariophysi</taxon>
        <taxon>Cypriniformes</taxon>
        <taxon>Cyprinidae</taxon>
        <taxon>Cyprininae</taxon>
        <taxon>Carassius</taxon>
    </lineage>
</organism>
<evidence type="ECO:0000313" key="1">
    <source>
        <dbReference type="Proteomes" id="UP000515129"/>
    </source>
</evidence>
<dbReference type="InterPro" id="IPR013320">
    <property type="entry name" value="ConA-like_dom_sf"/>
</dbReference>
<reference evidence="2" key="1">
    <citation type="submission" date="2025-08" db="UniProtKB">
        <authorList>
            <consortium name="RefSeq"/>
        </authorList>
    </citation>
    <scope>IDENTIFICATION</scope>
    <source>
        <strain evidence="2">Wakin</strain>
        <tissue evidence="2">Muscle</tissue>
    </source>
</reference>
<dbReference type="AlphaFoldDB" id="A0A6P6NII3"/>